<dbReference type="STRING" id="1678841.TBC1_11969"/>
<evidence type="ECO:0000256" key="7">
    <source>
        <dbReference type="ARBA" id="ARBA00023136"/>
    </source>
</evidence>
<keyword evidence="8" id="KW-0050">Antiport</keyword>
<comment type="similarity">
    <text evidence="2 8">Belongs to the CPA3 antiporters (TC 2.A.63) subunit F family.</text>
</comment>
<keyword evidence="4 8" id="KW-1003">Cell membrane</keyword>
<dbReference type="PANTHER" id="PTHR34702">
    <property type="entry name" value="NA(+)/H(+) ANTIPORTER SUBUNIT F1"/>
    <property type="match status" value="1"/>
</dbReference>
<evidence type="ECO:0000256" key="4">
    <source>
        <dbReference type="ARBA" id="ARBA00022475"/>
    </source>
</evidence>
<evidence type="ECO:0000256" key="2">
    <source>
        <dbReference type="ARBA" id="ARBA00009212"/>
    </source>
</evidence>
<dbReference type="GO" id="GO:0005886">
    <property type="term" value="C:plasma membrane"/>
    <property type="evidence" value="ECO:0007669"/>
    <property type="project" value="UniProtKB-SubCell"/>
</dbReference>
<protein>
    <submittedName>
        <fullName evidence="10">Multisubunit sodium/proton antiporter, MrpF subunit</fullName>
    </submittedName>
</protein>
<accession>A0A0S7BRA5</accession>
<evidence type="ECO:0000313" key="11">
    <source>
        <dbReference type="Proteomes" id="UP000053091"/>
    </source>
</evidence>
<keyword evidence="3 8" id="KW-0813">Transport</keyword>
<keyword evidence="8" id="KW-0406">Ion transport</keyword>
<evidence type="ECO:0000256" key="3">
    <source>
        <dbReference type="ARBA" id="ARBA00022448"/>
    </source>
</evidence>
<evidence type="ECO:0000256" key="6">
    <source>
        <dbReference type="ARBA" id="ARBA00022989"/>
    </source>
</evidence>
<dbReference type="InterPro" id="IPR007208">
    <property type="entry name" value="MrpF/PhaF-like"/>
</dbReference>
<organism evidence="10">
    <name type="scientific">Lentimicrobium saccharophilum</name>
    <dbReference type="NCBI Taxonomy" id="1678841"/>
    <lineage>
        <taxon>Bacteria</taxon>
        <taxon>Pseudomonadati</taxon>
        <taxon>Bacteroidota</taxon>
        <taxon>Bacteroidia</taxon>
        <taxon>Bacteroidales</taxon>
        <taxon>Lentimicrobiaceae</taxon>
        <taxon>Lentimicrobium</taxon>
    </lineage>
</organism>
<keyword evidence="11" id="KW-1185">Reference proteome</keyword>
<reference evidence="10" key="1">
    <citation type="journal article" date="2015" name="Genome Announc.">
        <title>Draft Genome Sequence of Bacteroidales Strain TBC1, a Novel Isolate from a Methanogenic Wastewater Treatment System.</title>
        <authorList>
            <person name="Tourlousse D.M."/>
            <person name="Matsuura N."/>
            <person name="Sun L."/>
            <person name="Toyonaga M."/>
            <person name="Kuroda K."/>
            <person name="Ohashi A."/>
            <person name="Cruz R."/>
            <person name="Yamaguchi T."/>
            <person name="Sekiguchi Y."/>
        </authorList>
    </citation>
    <scope>NUCLEOTIDE SEQUENCE [LARGE SCALE GENOMIC DNA]</scope>
    <source>
        <strain evidence="10">TBC1</strain>
    </source>
</reference>
<gene>
    <name evidence="10" type="ORF">TBC1_11969</name>
</gene>
<dbReference type="PIRSF" id="PIRSF028784">
    <property type="entry name" value="MrpF"/>
    <property type="match status" value="1"/>
</dbReference>
<evidence type="ECO:0000256" key="9">
    <source>
        <dbReference type="SAM" id="Phobius"/>
    </source>
</evidence>
<dbReference type="PANTHER" id="PTHR34702:SF1">
    <property type="entry name" value="NA(+)_H(+) ANTIPORTER SUBUNIT F"/>
    <property type="match status" value="1"/>
</dbReference>
<feature type="transmembrane region" description="Helical" evidence="9">
    <location>
        <begin position="67"/>
        <end position="89"/>
    </location>
</feature>
<dbReference type="Proteomes" id="UP000053091">
    <property type="component" value="Unassembled WGS sequence"/>
</dbReference>
<evidence type="ECO:0000256" key="1">
    <source>
        <dbReference type="ARBA" id="ARBA00004651"/>
    </source>
</evidence>
<dbReference type="Pfam" id="PF04066">
    <property type="entry name" value="MrpF_PhaF"/>
    <property type="match status" value="1"/>
</dbReference>
<comment type="subcellular location">
    <subcellularLocation>
        <location evidence="1 8">Cell membrane</location>
        <topology evidence="1 8">Multi-pass membrane protein</topology>
    </subcellularLocation>
</comment>
<sequence length="95" mass="10314">MNAMANQLPDWVTLTSLVILALAMLLALIGLFRGPSLPDRIVALDLIASLSIGFTIVFAVSSGNYRYLDIAAIVALVIFIGTVAYASYLKKKYYD</sequence>
<dbReference type="AlphaFoldDB" id="A0A0S7BRA5"/>
<proteinExistence type="inferred from homology"/>
<keyword evidence="5 9" id="KW-0812">Transmembrane</keyword>
<keyword evidence="6 9" id="KW-1133">Transmembrane helix</keyword>
<evidence type="ECO:0000256" key="5">
    <source>
        <dbReference type="ARBA" id="ARBA00022692"/>
    </source>
</evidence>
<dbReference type="PATRIC" id="fig|1678841.3.peg.1093"/>
<keyword evidence="7 8" id="KW-0472">Membrane</keyword>
<dbReference type="GO" id="GO:0015385">
    <property type="term" value="F:sodium:proton antiporter activity"/>
    <property type="evidence" value="ECO:0007669"/>
    <property type="project" value="TreeGrafter"/>
</dbReference>
<evidence type="ECO:0000313" key="10">
    <source>
        <dbReference type="EMBL" id="GAP42829.1"/>
    </source>
</evidence>
<dbReference type="EMBL" id="DF968182">
    <property type="protein sequence ID" value="GAP42829.1"/>
    <property type="molecule type" value="Genomic_DNA"/>
</dbReference>
<feature type="transmembrane region" description="Helical" evidence="9">
    <location>
        <begin position="41"/>
        <end position="61"/>
    </location>
</feature>
<name>A0A0S7BRA5_9BACT</name>
<feature type="transmembrane region" description="Helical" evidence="9">
    <location>
        <begin position="12"/>
        <end position="32"/>
    </location>
</feature>
<evidence type="ECO:0000256" key="8">
    <source>
        <dbReference type="PIRNR" id="PIRNR028784"/>
    </source>
</evidence>